<proteinExistence type="predicted"/>
<sequence length="61" mass="6991">IPEADLPLWKRLCTAHTGTYELGESSAVTAARLWVLYSEERVQRLLLWRLAMASQTLGMTW</sequence>
<name>A0A699VHX3_TANCI</name>
<comment type="caution">
    <text evidence="1">The sequence shown here is derived from an EMBL/GenBank/DDBJ whole genome shotgun (WGS) entry which is preliminary data.</text>
</comment>
<organism evidence="1">
    <name type="scientific">Tanacetum cinerariifolium</name>
    <name type="common">Dalmatian daisy</name>
    <name type="synonym">Chrysanthemum cinerariifolium</name>
    <dbReference type="NCBI Taxonomy" id="118510"/>
    <lineage>
        <taxon>Eukaryota</taxon>
        <taxon>Viridiplantae</taxon>
        <taxon>Streptophyta</taxon>
        <taxon>Embryophyta</taxon>
        <taxon>Tracheophyta</taxon>
        <taxon>Spermatophyta</taxon>
        <taxon>Magnoliopsida</taxon>
        <taxon>eudicotyledons</taxon>
        <taxon>Gunneridae</taxon>
        <taxon>Pentapetalae</taxon>
        <taxon>asterids</taxon>
        <taxon>campanulids</taxon>
        <taxon>Asterales</taxon>
        <taxon>Asteraceae</taxon>
        <taxon>Asteroideae</taxon>
        <taxon>Anthemideae</taxon>
        <taxon>Anthemidinae</taxon>
        <taxon>Tanacetum</taxon>
    </lineage>
</organism>
<feature type="non-terminal residue" evidence="1">
    <location>
        <position position="1"/>
    </location>
</feature>
<protein>
    <submittedName>
        <fullName evidence="1">Uncharacterized protein</fullName>
    </submittedName>
</protein>
<gene>
    <name evidence="1" type="ORF">Tci_905822</name>
</gene>
<reference evidence="1" key="1">
    <citation type="journal article" date="2019" name="Sci. Rep.">
        <title>Draft genome of Tanacetum cinerariifolium, the natural source of mosquito coil.</title>
        <authorList>
            <person name="Yamashiro T."/>
            <person name="Shiraishi A."/>
            <person name="Satake H."/>
            <person name="Nakayama K."/>
        </authorList>
    </citation>
    <scope>NUCLEOTIDE SEQUENCE</scope>
</reference>
<dbReference type="AlphaFoldDB" id="A0A699VHX3"/>
<accession>A0A699VHX3</accession>
<dbReference type="EMBL" id="BKCJ011440046">
    <property type="protein sequence ID" value="GFD33853.1"/>
    <property type="molecule type" value="Genomic_DNA"/>
</dbReference>
<evidence type="ECO:0000313" key="1">
    <source>
        <dbReference type="EMBL" id="GFD33853.1"/>
    </source>
</evidence>